<gene>
    <name evidence="2" type="primary">OJ1145_E05.17</name>
</gene>
<dbReference type="Proteomes" id="UP000000763">
    <property type="component" value="Chromosome 2"/>
</dbReference>
<name>Q6EUJ8_ORYSJ</name>
<reference evidence="3" key="2">
    <citation type="journal article" date="2008" name="Nucleic Acids Res.">
        <title>The rice annotation project database (RAP-DB): 2008 update.</title>
        <authorList>
            <consortium name="The rice annotation project (RAP)"/>
        </authorList>
    </citation>
    <scope>GENOME REANNOTATION</scope>
    <source>
        <strain evidence="3">cv. Nipponbare</strain>
    </source>
</reference>
<evidence type="ECO:0000256" key="1">
    <source>
        <dbReference type="SAM" id="MobiDB-lite"/>
    </source>
</evidence>
<evidence type="ECO:0000313" key="3">
    <source>
        <dbReference type="Proteomes" id="UP000000763"/>
    </source>
</evidence>
<evidence type="ECO:0000313" key="2">
    <source>
        <dbReference type="EMBL" id="BAD27671.1"/>
    </source>
</evidence>
<feature type="region of interest" description="Disordered" evidence="1">
    <location>
        <begin position="29"/>
        <end position="55"/>
    </location>
</feature>
<dbReference type="EMBL" id="AP004030">
    <property type="protein sequence ID" value="BAD27671.1"/>
    <property type="molecule type" value="Genomic_DNA"/>
</dbReference>
<accession>Q6EUJ8</accession>
<dbReference type="AlphaFoldDB" id="Q6EUJ8"/>
<sequence length="81" mass="9257">MSLYAVLTRPLRNLRELWLGTPRADKALSDPIETNGHVRSGHVKGPRDLSSENDSPMKRLGEILFDIVENSMSLWFYTKID</sequence>
<organism evidence="2 3">
    <name type="scientific">Oryza sativa subsp. japonica</name>
    <name type="common">Rice</name>
    <dbReference type="NCBI Taxonomy" id="39947"/>
    <lineage>
        <taxon>Eukaryota</taxon>
        <taxon>Viridiplantae</taxon>
        <taxon>Streptophyta</taxon>
        <taxon>Embryophyta</taxon>
        <taxon>Tracheophyta</taxon>
        <taxon>Spermatophyta</taxon>
        <taxon>Magnoliopsida</taxon>
        <taxon>Liliopsida</taxon>
        <taxon>Poales</taxon>
        <taxon>Poaceae</taxon>
        <taxon>BOP clade</taxon>
        <taxon>Oryzoideae</taxon>
        <taxon>Oryzeae</taxon>
        <taxon>Oryzinae</taxon>
        <taxon>Oryza</taxon>
        <taxon>Oryza sativa</taxon>
    </lineage>
</organism>
<proteinExistence type="predicted"/>
<feature type="compositionally biased region" description="Basic and acidic residues" evidence="1">
    <location>
        <begin position="45"/>
        <end position="55"/>
    </location>
</feature>
<reference evidence="3" key="1">
    <citation type="journal article" date="2005" name="Nature">
        <title>The map-based sequence of the rice genome.</title>
        <authorList>
            <consortium name="International rice genome sequencing project (IRGSP)"/>
            <person name="Matsumoto T."/>
            <person name="Wu J."/>
            <person name="Kanamori H."/>
            <person name="Katayose Y."/>
            <person name="Fujisawa M."/>
            <person name="Namiki N."/>
            <person name="Mizuno H."/>
            <person name="Yamamoto K."/>
            <person name="Antonio B.A."/>
            <person name="Baba T."/>
            <person name="Sakata K."/>
            <person name="Nagamura Y."/>
            <person name="Aoki H."/>
            <person name="Arikawa K."/>
            <person name="Arita K."/>
            <person name="Bito T."/>
            <person name="Chiden Y."/>
            <person name="Fujitsuka N."/>
            <person name="Fukunaka R."/>
            <person name="Hamada M."/>
            <person name="Harada C."/>
            <person name="Hayashi A."/>
            <person name="Hijishita S."/>
            <person name="Honda M."/>
            <person name="Hosokawa S."/>
            <person name="Ichikawa Y."/>
            <person name="Idonuma A."/>
            <person name="Iijima M."/>
            <person name="Ikeda M."/>
            <person name="Ikeno M."/>
            <person name="Ito K."/>
            <person name="Ito S."/>
            <person name="Ito T."/>
            <person name="Ito Y."/>
            <person name="Ito Y."/>
            <person name="Iwabuchi A."/>
            <person name="Kamiya K."/>
            <person name="Karasawa W."/>
            <person name="Kurita K."/>
            <person name="Katagiri S."/>
            <person name="Kikuta A."/>
            <person name="Kobayashi H."/>
            <person name="Kobayashi N."/>
            <person name="Machita K."/>
            <person name="Maehara T."/>
            <person name="Masukawa M."/>
            <person name="Mizubayashi T."/>
            <person name="Mukai Y."/>
            <person name="Nagasaki H."/>
            <person name="Nagata Y."/>
            <person name="Naito S."/>
            <person name="Nakashima M."/>
            <person name="Nakama Y."/>
            <person name="Nakamichi Y."/>
            <person name="Nakamura M."/>
            <person name="Meguro A."/>
            <person name="Negishi M."/>
            <person name="Ohta I."/>
            <person name="Ohta T."/>
            <person name="Okamoto M."/>
            <person name="Ono N."/>
            <person name="Saji S."/>
            <person name="Sakaguchi M."/>
            <person name="Sakai K."/>
            <person name="Shibata M."/>
            <person name="Shimokawa T."/>
            <person name="Song J."/>
            <person name="Takazaki Y."/>
            <person name="Terasawa K."/>
            <person name="Tsugane M."/>
            <person name="Tsuji K."/>
            <person name="Ueda S."/>
            <person name="Waki K."/>
            <person name="Yamagata H."/>
            <person name="Yamamoto M."/>
            <person name="Yamamoto S."/>
            <person name="Yamane H."/>
            <person name="Yoshiki S."/>
            <person name="Yoshihara R."/>
            <person name="Yukawa K."/>
            <person name="Zhong H."/>
            <person name="Yano M."/>
            <person name="Yuan Q."/>
            <person name="Ouyang S."/>
            <person name="Liu J."/>
            <person name="Jones K.M."/>
            <person name="Gansberger K."/>
            <person name="Moffat K."/>
            <person name="Hill J."/>
            <person name="Bera J."/>
            <person name="Fadrosh D."/>
            <person name="Jin S."/>
            <person name="Johri S."/>
            <person name="Kim M."/>
            <person name="Overton L."/>
            <person name="Reardon M."/>
            <person name="Tsitrin T."/>
            <person name="Vuong H."/>
            <person name="Weaver B."/>
            <person name="Ciecko A."/>
            <person name="Tallon L."/>
            <person name="Jackson J."/>
            <person name="Pai G."/>
            <person name="Aken S.V."/>
            <person name="Utterback T."/>
            <person name="Reidmuller S."/>
            <person name="Feldblyum T."/>
            <person name="Hsiao J."/>
            <person name="Zismann V."/>
            <person name="Iobst S."/>
            <person name="de Vazeille A.R."/>
            <person name="Buell C.R."/>
            <person name="Ying K."/>
            <person name="Li Y."/>
            <person name="Lu T."/>
            <person name="Huang Y."/>
            <person name="Zhao Q."/>
            <person name="Feng Q."/>
            <person name="Zhang L."/>
            <person name="Zhu J."/>
            <person name="Weng Q."/>
            <person name="Mu J."/>
            <person name="Lu Y."/>
            <person name="Fan D."/>
            <person name="Liu Y."/>
            <person name="Guan J."/>
            <person name="Zhang Y."/>
            <person name="Yu S."/>
            <person name="Liu X."/>
            <person name="Zhang Y."/>
            <person name="Hong G."/>
            <person name="Han B."/>
            <person name="Choisne N."/>
            <person name="Demange N."/>
            <person name="Orjeda G."/>
            <person name="Samain S."/>
            <person name="Cattolico L."/>
            <person name="Pelletier E."/>
            <person name="Couloux A."/>
            <person name="Segurens B."/>
            <person name="Wincker P."/>
            <person name="D'Hont A."/>
            <person name="Scarpelli C."/>
            <person name="Weissenbach J."/>
            <person name="Salanoubat M."/>
            <person name="Quetier F."/>
            <person name="Yu Y."/>
            <person name="Kim H.R."/>
            <person name="Rambo T."/>
            <person name="Currie J."/>
            <person name="Collura K."/>
            <person name="Luo M."/>
            <person name="Yang T."/>
            <person name="Ammiraju J.S.S."/>
            <person name="Engler F."/>
            <person name="Soderlund C."/>
            <person name="Wing R.A."/>
            <person name="Palmer L.E."/>
            <person name="de la Bastide M."/>
            <person name="Spiegel L."/>
            <person name="Nascimento L."/>
            <person name="Zutavern T."/>
            <person name="O'Shaughnessy A."/>
            <person name="Dike S."/>
            <person name="Dedhia N."/>
            <person name="Preston R."/>
            <person name="Balija V."/>
            <person name="McCombie W.R."/>
            <person name="Chow T."/>
            <person name="Chen H."/>
            <person name="Chung M."/>
            <person name="Chen C."/>
            <person name="Shaw J."/>
            <person name="Wu H."/>
            <person name="Hsiao K."/>
            <person name="Chao Y."/>
            <person name="Chu M."/>
            <person name="Cheng C."/>
            <person name="Hour A."/>
            <person name="Lee P."/>
            <person name="Lin S."/>
            <person name="Lin Y."/>
            <person name="Liou J."/>
            <person name="Liu S."/>
            <person name="Hsing Y."/>
            <person name="Raghuvanshi S."/>
            <person name="Mohanty A."/>
            <person name="Bharti A.K."/>
            <person name="Gaur A."/>
            <person name="Gupta V."/>
            <person name="Kumar D."/>
            <person name="Ravi V."/>
            <person name="Vij S."/>
            <person name="Kapur A."/>
            <person name="Khurana P."/>
            <person name="Khurana P."/>
            <person name="Khurana J.P."/>
            <person name="Tyagi A.K."/>
            <person name="Gaikwad K."/>
            <person name="Singh A."/>
            <person name="Dalal V."/>
            <person name="Srivastava S."/>
            <person name="Dixit A."/>
            <person name="Pal A.K."/>
            <person name="Ghazi I.A."/>
            <person name="Yadav M."/>
            <person name="Pandit A."/>
            <person name="Bhargava A."/>
            <person name="Sureshbabu K."/>
            <person name="Batra K."/>
            <person name="Sharma T.R."/>
            <person name="Mohapatra T."/>
            <person name="Singh N.K."/>
            <person name="Messing J."/>
            <person name="Nelson A.B."/>
            <person name="Fuks G."/>
            <person name="Kavchok S."/>
            <person name="Keizer G."/>
            <person name="Linton E."/>
            <person name="Llaca V."/>
            <person name="Song R."/>
            <person name="Tanyolac B."/>
            <person name="Young S."/>
            <person name="Ho-Il K."/>
            <person name="Hahn J.H."/>
            <person name="Sangsakoo G."/>
            <person name="Vanavichit A."/>
            <person name="de Mattos Luiz.A.T."/>
            <person name="Zimmer P.D."/>
            <person name="Malone G."/>
            <person name="Dellagostin O."/>
            <person name="de Oliveira A.C."/>
            <person name="Bevan M."/>
            <person name="Bancroft I."/>
            <person name="Minx P."/>
            <person name="Cordum H."/>
            <person name="Wilson R."/>
            <person name="Cheng Z."/>
            <person name="Jin W."/>
            <person name="Jiang J."/>
            <person name="Leong S.A."/>
            <person name="Iwama H."/>
            <person name="Gojobori T."/>
            <person name="Itoh T."/>
            <person name="Niimura Y."/>
            <person name="Fujii Y."/>
            <person name="Habara T."/>
            <person name="Sakai H."/>
            <person name="Sato Y."/>
            <person name="Wilson G."/>
            <person name="Kumar K."/>
            <person name="McCouch S."/>
            <person name="Juretic N."/>
            <person name="Hoen D."/>
            <person name="Wright S."/>
            <person name="Bruskiewich R."/>
            <person name="Bureau T."/>
            <person name="Miyao A."/>
            <person name="Hirochika H."/>
            <person name="Nishikawa T."/>
            <person name="Kadowaki K."/>
            <person name="Sugiura M."/>
            <person name="Burr B."/>
            <person name="Sasaki T."/>
        </authorList>
    </citation>
    <scope>NUCLEOTIDE SEQUENCE [LARGE SCALE GENOMIC DNA]</scope>
    <source>
        <strain evidence="3">cv. Nipponbare</strain>
    </source>
</reference>
<protein>
    <submittedName>
        <fullName evidence="2">Uncharacterized protein</fullName>
    </submittedName>
</protein>